<accession>A0ABW9GZQ2</accession>
<organism evidence="10 11">
    <name type="scientific">Peptococcus simiae</name>
    <dbReference type="NCBI Taxonomy" id="1643805"/>
    <lineage>
        <taxon>Bacteria</taxon>
        <taxon>Bacillati</taxon>
        <taxon>Bacillota</taxon>
        <taxon>Clostridia</taxon>
        <taxon>Eubacteriales</taxon>
        <taxon>Peptococcaceae</taxon>
        <taxon>Peptococcus</taxon>
    </lineage>
</organism>
<dbReference type="InterPro" id="IPR036890">
    <property type="entry name" value="HATPase_C_sf"/>
</dbReference>
<evidence type="ECO:0000256" key="4">
    <source>
        <dbReference type="ARBA" id="ARBA00022553"/>
    </source>
</evidence>
<feature type="domain" description="Histidine kinase" evidence="9">
    <location>
        <begin position="199"/>
        <end position="410"/>
    </location>
</feature>
<dbReference type="InterPro" id="IPR003661">
    <property type="entry name" value="HisK_dim/P_dom"/>
</dbReference>
<feature type="transmembrane region" description="Helical" evidence="8">
    <location>
        <begin position="156"/>
        <end position="178"/>
    </location>
</feature>
<name>A0ABW9GZQ2_9FIRM</name>
<evidence type="ECO:0000256" key="6">
    <source>
        <dbReference type="ARBA" id="ARBA00022777"/>
    </source>
</evidence>
<dbReference type="SUPFAM" id="SSF55874">
    <property type="entry name" value="ATPase domain of HSP90 chaperone/DNA topoisomerase II/histidine kinase"/>
    <property type="match status" value="1"/>
</dbReference>
<evidence type="ECO:0000256" key="2">
    <source>
        <dbReference type="ARBA" id="ARBA00004370"/>
    </source>
</evidence>
<evidence type="ECO:0000256" key="5">
    <source>
        <dbReference type="ARBA" id="ARBA00022679"/>
    </source>
</evidence>
<evidence type="ECO:0000256" key="1">
    <source>
        <dbReference type="ARBA" id="ARBA00000085"/>
    </source>
</evidence>
<dbReference type="PRINTS" id="PR00344">
    <property type="entry name" value="BCTRLSENSOR"/>
</dbReference>
<evidence type="ECO:0000259" key="9">
    <source>
        <dbReference type="PROSITE" id="PS50109"/>
    </source>
</evidence>
<keyword evidence="11" id="KW-1185">Reference proteome</keyword>
<dbReference type="Proteomes" id="UP001631949">
    <property type="component" value="Unassembled WGS sequence"/>
</dbReference>
<dbReference type="SMART" id="SM00388">
    <property type="entry name" value="HisKA"/>
    <property type="match status" value="1"/>
</dbReference>
<dbReference type="PANTHER" id="PTHR45453">
    <property type="entry name" value="PHOSPHATE REGULON SENSOR PROTEIN PHOR"/>
    <property type="match status" value="1"/>
</dbReference>
<comment type="subcellular location">
    <subcellularLocation>
        <location evidence="2">Membrane</location>
    </subcellularLocation>
</comment>
<dbReference type="Gene3D" id="3.30.565.10">
    <property type="entry name" value="Histidine kinase-like ATPase, C-terminal domain"/>
    <property type="match status" value="1"/>
</dbReference>
<dbReference type="EMBL" id="JBJUVG010000009">
    <property type="protein sequence ID" value="MFM9414087.1"/>
    <property type="molecule type" value="Genomic_DNA"/>
</dbReference>
<dbReference type="Pfam" id="PF00512">
    <property type="entry name" value="HisKA"/>
    <property type="match status" value="1"/>
</dbReference>
<evidence type="ECO:0000256" key="7">
    <source>
        <dbReference type="ARBA" id="ARBA00023012"/>
    </source>
</evidence>
<dbReference type="PROSITE" id="PS50109">
    <property type="entry name" value="HIS_KIN"/>
    <property type="match status" value="1"/>
</dbReference>
<dbReference type="Pfam" id="PF02518">
    <property type="entry name" value="HATPase_c"/>
    <property type="match status" value="1"/>
</dbReference>
<dbReference type="InterPro" id="IPR003594">
    <property type="entry name" value="HATPase_dom"/>
</dbReference>
<dbReference type="EC" id="2.7.13.3" evidence="3"/>
<comment type="caution">
    <text evidence="10">The sequence shown here is derived from an EMBL/GenBank/DDBJ whole genome shotgun (WGS) entry which is preliminary data.</text>
</comment>
<keyword evidence="6 10" id="KW-0418">Kinase</keyword>
<keyword evidence="8" id="KW-0472">Membrane</keyword>
<evidence type="ECO:0000256" key="8">
    <source>
        <dbReference type="SAM" id="Phobius"/>
    </source>
</evidence>
<dbReference type="InterPro" id="IPR004358">
    <property type="entry name" value="Sig_transdc_His_kin-like_C"/>
</dbReference>
<protein>
    <recommendedName>
        <fullName evidence="3">histidine kinase</fullName>
        <ecNumber evidence="3">2.7.13.3</ecNumber>
    </recommendedName>
</protein>
<keyword evidence="4" id="KW-0597">Phosphoprotein</keyword>
<evidence type="ECO:0000313" key="10">
    <source>
        <dbReference type="EMBL" id="MFM9414087.1"/>
    </source>
</evidence>
<dbReference type="CDD" id="cd00082">
    <property type="entry name" value="HisKA"/>
    <property type="match status" value="1"/>
</dbReference>
<dbReference type="Gene3D" id="1.10.287.130">
    <property type="match status" value="1"/>
</dbReference>
<dbReference type="InterPro" id="IPR005467">
    <property type="entry name" value="His_kinase_dom"/>
</dbReference>
<gene>
    <name evidence="10" type="ORF">ACKQTC_06880</name>
</gene>
<dbReference type="InterPro" id="IPR050351">
    <property type="entry name" value="BphY/WalK/GraS-like"/>
</dbReference>
<comment type="catalytic activity">
    <reaction evidence="1">
        <text>ATP + protein L-histidine = ADP + protein N-phospho-L-histidine.</text>
        <dbReference type="EC" id="2.7.13.3"/>
    </reaction>
</comment>
<keyword evidence="8" id="KW-1133">Transmembrane helix</keyword>
<dbReference type="GO" id="GO:0016301">
    <property type="term" value="F:kinase activity"/>
    <property type="evidence" value="ECO:0007669"/>
    <property type="project" value="UniProtKB-KW"/>
</dbReference>
<dbReference type="RefSeq" id="WP_408977700.1">
    <property type="nucleotide sequence ID" value="NZ_JBJUVG010000009.1"/>
</dbReference>
<evidence type="ECO:0000256" key="3">
    <source>
        <dbReference type="ARBA" id="ARBA00012438"/>
    </source>
</evidence>
<proteinExistence type="predicted"/>
<evidence type="ECO:0000313" key="11">
    <source>
        <dbReference type="Proteomes" id="UP001631949"/>
    </source>
</evidence>
<keyword evidence="7" id="KW-0902">Two-component regulatory system</keyword>
<dbReference type="SUPFAM" id="SSF47384">
    <property type="entry name" value="Homodimeric domain of signal transducing histidine kinase"/>
    <property type="match status" value="1"/>
</dbReference>
<dbReference type="PANTHER" id="PTHR45453:SF1">
    <property type="entry name" value="PHOSPHATE REGULON SENSOR PROTEIN PHOR"/>
    <property type="match status" value="1"/>
</dbReference>
<reference evidence="10 11" key="1">
    <citation type="journal article" date="2016" name="Int. J. Syst. Evol. Microbiol.">
        <title>Peptococcus simiae sp. nov., isolated from rhesus macaque faeces and emended description of the genus Peptococcus.</title>
        <authorList>
            <person name="Shkoporov A.N."/>
            <person name="Efimov B.A."/>
            <person name="Kondova I."/>
            <person name="Ouwerling B."/>
            <person name="Chaplin A.V."/>
            <person name="Shcherbakova V.A."/>
            <person name="Langermans J.A.M."/>
        </authorList>
    </citation>
    <scope>NUCLEOTIDE SEQUENCE [LARGE SCALE GENOMIC DNA]</scope>
    <source>
        <strain evidence="10 11">M108</strain>
    </source>
</reference>
<dbReference type="InterPro" id="IPR036097">
    <property type="entry name" value="HisK_dim/P_sf"/>
</dbReference>
<keyword evidence="8" id="KW-0812">Transmembrane</keyword>
<dbReference type="CDD" id="cd00075">
    <property type="entry name" value="HATPase"/>
    <property type="match status" value="1"/>
</dbReference>
<sequence>MIRKLRWRFIFSTMLSLLLVMVVLLTAINGLAYWQNINKIDGLIDLIASHEGQLPADLDAATDKVREDLKLSEETPYETRYFTVYLDEGDRVLGVNLSHIAGTSGDRAKVLAYTALTSDRPRGSLDHYRYRVMPKDEGKLLIFLDMQNEHNLRQEFIRNSLLVAIIAFFATFILVILFSKRAVQPLIDNHLLQRRFISDAGHELKTPLSVISANVDIIELTEGKSEWTESIHRQVDRMNGLVSELLKLATMEERAALRRDFIDQDLSAITEEIAASFQPVATHDQKKLALDIQPGIQVLGDGQSLANLVSVLVDNALKYSPQETTVTIELKNAGRQGKRLAVSNTCQACPDVNELNRLFERFYRADPSRSRQSGGFGIGLSMAKAIVQAHRGQVTTQLKDQVITFTVTLP</sequence>
<dbReference type="SMART" id="SM00387">
    <property type="entry name" value="HATPase_c"/>
    <property type="match status" value="1"/>
</dbReference>
<keyword evidence="5" id="KW-0808">Transferase</keyword>